<keyword evidence="2 6" id="KW-0238">DNA-binding</keyword>
<feature type="domain" description="HTH gntR-type" evidence="5">
    <location>
        <begin position="36"/>
        <end position="104"/>
    </location>
</feature>
<dbReference type="InterPro" id="IPR000524">
    <property type="entry name" value="Tscrpt_reg_HTH_GntR"/>
</dbReference>
<dbReference type="InterPro" id="IPR036390">
    <property type="entry name" value="WH_DNA-bd_sf"/>
</dbReference>
<dbReference type="InterPro" id="IPR036388">
    <property type="entry name" value="WH-like_DNA-bd_sf"/>
</dbReference>
<dbReference type="RefSeq" id="WP_130916587.1">
    <property type="nucleotide sequence ID" value="NZ_JADLPI010000003.1"/>
</dbReference>
<dbReference type="GO" id="GO:0003677">
    <property type="term" value="F:DNA binding"/>
    <property type="evidence" value="ECO:0007669"/>
    <property type="project" value="UniProtKB-KW"/>
</dbReference>
<feature type="compositionally biased region" description="Polar residues" evidence="4">
    <location>
        <begin position="1"/>
        <end position="15"/>
    </location>
</feature>
<evidence type="ECO:0000313" key="7">
    <source>
        <dbReference type="Proteomes" id="UP000290439"/>
    </source>
</evidence>
<sequence length="259" mass="28242">MTAETQSKATRSTGPKSRATRRAVSAEGTPGGKDVHAASAQAHNDLRHLILSGELTAGAEYTQSELGRLIGAGRTPLRDALRLLEREGLVLNSGPHRSVQISPLSMTDLDDLYSMRVTGEALAAWLTVPVLRSPDFDRLERELDLIDKGDREAHRRFHAGLRVGAGARLTEHLAILYDHAERYQRARLAAEPDEEMVAARLAEHRPILEAFIARDRVLARDLTIEHVAATAQALMTAARHAPYTLPTAVAMAKTCCLPG</sequence>
<evidence type="ECO:0000256" key="2">
    <source>
        <dbReference type="ARBA" id="ARBA00023125"/>
    </source>
</evidence>
<reference evidence="6 7" key="1">
    <citation type="submission" date="2019-02" db="EMBL/GenBank/DDBJ databases">
        <authorList>
            <consortium name="Pathogen Informatics"/>
        </authorList>
    </citation>
    <scope>NUCLEOTIDE SEQUENCE [LARGE SCALE GENOMIC DNA]</scope>
    <source>
        <strain evidence="6 7">3012STDY6756504</strain>
    </source>
</reference>
<dbReference type="SUPFAM" id="SSF48008">
    <property type="entry name" value="GntR ligand-binding domain-like"/>
    <property type="match status" value="1"/>
</dbReference>
<dbReference type="PANTHER" id="PTHR43537">
    <property type="entry name" value="TRANSCRIPTIONAL REGULATOR, GNTR FAMILY"/>
    <property type="match status" value="1"/>
</dbReference>
<dbReference type="InterPro" id="IPR008920">
    <property type="entry name" value="TF_FadR/GntR_C"/>
</dbReference>
<dbReference type="GO" id="GO:0003700">
    <property type="term" value="F:DNA-binding transcription factor activity"/>
    <property type="evidence" value="ECO:0007669"/>
    <property type="project" value="InterPro"/>
</dbReference>
<dbReference type="Gene3D" id="1.20.120.530">
    <property type="entry name" value="GntR ligand-binding domain-like"/>
    <property type="match status" value="1"/>
</dbReference>
<dbReference type="SUPFAM" id="SSF46785">
    <property type="entry name" value="Winged helix' DNA-binding domain"/>
    <property type="match status" value="1"/>
</dbReference>
<accession>A0A4U8W6H4</accession>
<dbReference type="Gene3D" id="1.10.10.10">
    <property type="entry name" value="Winged helix-like DNA-binding domain superfamily/Winged helix DNA-binding domain"/>
    <property type="match status" value="1"/>
</dbReference>
<evidence type="ECO:0000256" key="4">
    <source>
        <dbReference type="SAM" id="MobiDB-lite"/>
    </source>
</evidence>
<evidence type="ECO:0000256" key="3">
    <source>
        <dbReference type="ARBA" id="ARBA00023163"/>
    </source>
</evidence>
<proteinExistence type="predicted"/>
<dbReference type="InterPro" id="IPR011711">
    <property type="entry name" value="GntR_C"/>
</dbReference>
<keyword evidence="3" id="KW-0804">Transcription</keyword>
<dbReference type="Pfam" id="PF00392">
    <property type="entry name" value="GntR"/>
    <property type="match status" value="1"/>
</dbReference>
<dbReference type="PROSITE" id="PS50949">
    <property type="entry name" value="HTH_GNTR"/>
    <property type="match status" value="1"/>
</dbReference>
<dbReference type="Pfam" id="PF07729">
    <property type="entry name" value="FCD"/>
    <property type="match status" value="1"/>
</dbReference>
<dbReference type="AlphaFoldDB" id="A0A4U8W6H4"/>
<evidence type="ECO:0000256" key="1">
    <source>
        <dbReference type="ARBA" id="ARBA00023015"/>
    </source>
</evidence>
<feature type="region of interest" description="Disordered" evidence="4">
    <location>
        <begin position="1"/>
        <end position="36"/>
    </location>
</feature>
<name>A0A4U8W6H4_9NOCA</name>
<protein>
    <submittedName>
        <fullName evidence="6">DNA-binding transcriptional regulator CsiR</fullName>
    </submittedName>
</protein>
<dbReference type="PANTHER" id="PTHR43537:SF45">
    <property type="entry name" value="GNTR FAMILY REGULATORY PROTEIN"/>
    <property type="match status" value="1"/>
</dbReference>
<gene>
    <name evidence="6" type="ORF">NCTC10797_01552</name>
</gene>
<evidence type="ECO:0000259" key="5">
    <source>
        <dbReference type="PROSITE" id="PS50949"/>
    </source>
</evidence>
<dbReference type="Proteomes" id="UP000290439">
    <property type="component" value="Chromosome"/>
</dbReference>
<keyword evidence="1" id="KW-0805">Transcription regulation</keyword>
<dbReference type="EMBL" id="LR215973">
    <property type="protein sequence ID" value="VFA97787.1"/>
    <property type="molecule type" value="Genomic_DNA"/>
</dbReference>
<evidence type="ECO:0000313" key="6">
    <source>
        <dbReference type="EMBL" id="VFA97787.1"/>
    </source>
</evidence>
<organism evidence="6 7">
    <name type="scientific">Nocardia cyriacigeorgica</name>
    <dbReference type="NCBI Taxonomy" id="135487"/>
    <lineage>
        <taxon>Bacteria</taxon>
        <taxon>Bacillati</taxon>
        <taxon>Actinomycetota</taxon>
        <taxon>Actinomycetes</taxon>
        <taxon>Mycobacteriales</taxon>
        <taxon>Nocardiaceae</taxon>
        <taxon>Nocardia</taxon>
    </lineage>
</organism>